<evidence type="ECO:0000256" key="3">
    <source>
        <dbReference type="ARBA" id="ARBA00023163"/>
    </source>
</evidence>
<dbReference type="CDD" id="cd05013">
    <property type="entry name" value="SIS_RpiR"/>
    <property type="match status" value="1"/>
</dbReference>
<dbReference type="SUPFAM" id="SSF46689">
    <property type="entry name" value="Homeodomain-like"/>
    <property type="match status" value="1"/>
</dbReference>
<dbReference type="InterPro" id="IPR046348">
    <property type="entry name" value="SIS_dom_sf"/>
</dbReference>
<proteinExistence type="predicted"/>
<dbReference type="PROSITE" id="PS51071">
    <property type="entry name" value="HTH_RPIR"/>
    <property type="match status" value="1"/>
</dbReference>
<dbReference type="EMBL" id="JAVDRD010000004">
    <property type="protein sequence ID" value="MDR6511130.1"/>
    <property type="molecule type" value="Genomic_DNA"/>
</dbReference>
<dbReference type="GO" id="GO:0003677">
    <property type="term" value="F:DNA binding"/>
    <property type="evidence" value="ECO:0007669"/>
    <property type="project" value="UniProtKB-KW"/>
</dbReference>
<evidence type="ECO:0000259" key="4">
    <source>
        <dbReference type="PROSITE" id="PS51071"/>
    </source>
</evidence>
<sequence>MTASQDNAPEAAADGDGLPGSADALRDMILARYDGMTKVLQQVGRYVLDHPEDMALLTLNELAERSGTQPSAIVRFAKALGFTGAGPMQRLLRDSLIAQNSALGYSERVHQFGAAVEDSVSAGGIGALIDEFAEGDIMALQNTRAMVGREGLANAVALIAAARVVHVVGMRRAFPVAAYLAYAVPQAGKPTMLVDGVGGLAAQQLRAIGPDDVLIAISYHSYAPETVSAVEAACAAGAKVLAISDSLLSPIAKRAAQTLLVRESEVRGFRSLSSSLCLAQALVVGLAYDQQRSVAAGAPGSGGDAS</sequence>
<protein>
    <submittedName>
        <fullName evidence="6">DNA-binding MurR/RpiR family transcriptional regulator</fullName>
    </submittedName>
</protein>
<dbReference type="Gene3D" id="3.40.50.10490">
    <property type="entry name" value="Glucose-6-phosphate isomerase like protein, domain 1"/>
    <property type="match status" value="1"/>
</dbReference>
<dbReference type="Gene3D" id="1.10.10.10">
    <property type="entry name" value="Winged helix-like DNA-binding domain superfamily/Winged helix DNA-binding domain"/>
    <property type="match status" value="1"/>
</dbReference>
<dbReference type="InterPro" id="IPR035472">
    <property type="entry name" value="RpiR-like_SIS"/>
</dbReference>
<evidence type="ECO:0000259" key="5">
    <source>
        <dbReference type="PROSITE" id="PS51464"/>
    </source>
</evidence>
<comment type="caution">
    <text evidence="6">The sequence shown here is derived from an EMBL/GenBank/DDBJ whole genome shotgun (WGS) entry which is preliminary data.</text>
</comment>
<keyword evidence="7" id="KW-1185">Reference proteome</keyword>
<keyword evidence="3" id="KW-0804">Transcription</keyword>
<dbReference type="InterPro" id="IPR001347">
    <property type="entry name" value="SIS_dom"/>
</dbReference>
<dbReference type="PANTHER" id="PTHR30514:SF20">
    <property type="entry name" value="TRANSCRIPTIONAL REGULATOR"/>
    <property type="match status" value="1"/>
</dbReference>
<dbReference type="PANTHER" id="PTHR30514">
    <property type="entry name" value="GLUCOKINASE"/>
    <property type="match status" value="1"/>
</dbReference>
<dbReference type="SUPFAM" id="SSF53697">
    <property type="entry name" value="SIS domain"/>
    <property type="match status" value="1"/>
</dbReference>
<dbReference type="Pfam" id="PF01418">
    <property type="entry name" value="HTH_6"/>
    <property type="match status" value="1"/>
</dbReference>
<feature type="domain" description="HTH rpiR-type" evidence="4">
    <location>
        <begin position="23"/>
        <end position="99"/>
    </location>
</feature>
<dbReference type="InterPro" id="IPR000281">
    <property type="entry name" value="HTH_RpiR"/>
</dbReference>
<feature type="domain" description="SIS" evidence="5">
    <location>
        <begin position="155"/>
        <end position="292"/>
    </location>
</feature>
<evidence type="ECO:0000256" key="2">
    <source>
        <dbReference type="ARBA" id="ARBA00023125"/>
    </source>
</evidence>
<dbReference type="Pfam" id="PF01380">
    <property type="entry name" value="SIS"/>
    <property type="match status" value="1"/>
</dbReference>
<evidence type="ECO:0000313" key="7">
    <source>
        <dbReference type="Proteomes" id="UP001184150"/>
    </source>
</evidence>
<dbReference type="PROSITE" id="PS51464">
    <property type="entry name" value="SIS"/>
    <property type="match status" value="1"/>
</dbReference>
<evidence type="ECO:0000313" key="6">
    <source>
        <dbReference type="EMBL" id="MDR6511130.1"/>
    </source>
</evidence>
<dbReference type="InterPro" id="IPR047640">
    <property type="entry name" value="RpiR-like"/>
</dbReference>
<name>A0ABU1MLA6_9SPHN</name>
<dbReference type="RefSeq" id="WP_309805083.1">
    <property type="nucleotide sequence ID" value="NZ_JAVDRD010000004.1"/>
</dbReference>
<accession>A0ABU1MLA6</accession>
<organism evidence="6 7">
    <name type="scientific">Novosphingobium capsulatum</name>
    <dbReference type="NCBI Taxonomy" id="13688"/>
    <lineage>
        <taxon>Bacteria</taxon>
        <taxon>Pseudomonadati</taxon>
        <taxon>Pseudomonadota</taxon>
        <taxon>Alphaproteobacteria</taxon>
        <taxon>Sphingomonadales</taxon>
        <taxon>Sphingomonadaceae</taxon>
        <taxon>Novosphingobium</taxon>
    </lineage>
</organism>
<evidence type="ECO:0000256" key="1">
    <source>
        <dbReference type="ARBA" id="ARBA00023015"/>
    </source>
</evidence>
<gene>
    <name evidence="6" type="ORF">J2792_002002</name>
</gene>
<dbReference type="Proteomes" id="UP001184150">
    <property type="component" value="Unassembled WGS sequence"/>
</dbReference>
<dbReference type="InterPro" id="IPR009057">
    <property type="entry name" value="Homeodomain-like_sf"/>
</dbReference>
<keyword evidence="1" id="KW-0805">Transcription regulation</keyword>
<dbReference type="InterPro" id="IPR036388">
    <property type="entry name" value="WH-like_DNA-bd_sf"/>
</dbReference>
<keyword evidence="2 6" id="KW-0238">DNA-binding</keyword>
<reference evidence="6 7" key="1">
    <citation type="submission" date="2023-07" db="EMBL/GenBank/DDBJ databases">
        <title>Sorghum-associated microbial communities from plants grown in Nebraska, USA.</title>
        <authorList>
            <person name="Schachtman D."/>
        </authorList>
    </citation>
    <scope>NUCLEOTIDE SEQUENCE [LARGE SCALE GENOMIC DNA]</scope>
    <source>
        <strain evidence="6 7">DS1027</strain>
    </source>
</reference>